<proteinExistence type="predicted"/>
<name>A0A1X4G7Y7_9CYAN</name>
<comment type="caution">
    <text evidence="4">The sequence shown here is derived from an EMBL/GenBank/DDBJ whole genome shotgun (WGS) entry which is preliminary data.</text>
</comment>
<dbReference type="PROSITE" id="PS50110">
    <property type="entry name" value="RESPONSE_REGULATORY"/>
    <property type="match status" value="1"/>
</dbReference>
<dbReference type="Gene3D" id="3.40.50.2300">
    <property type="match status" value="1"/>
</dbReference>
<dbReference type="AlphaFoldDB" id="A0A1X4G7Y7"/>
<organism evidence="4 5">
    <name type="scientific">Cylindrospermopsis raciborskii CENA303</name>
    <dbReference type="NCBI Taxonomy" id="1170769"/>
    <lineage>
        <taxon>Bacteria</taxon>
        <taxon>Bacillati</taxon>
        <taxon>Cyanobacteriota</taxon>
        <taxon>Cyanophyceae</taxon>
        <taxon>Nostocales</taxon>
        <taxon>Aphanizomenonaceae</taxon>
        <taxon>Cylindrospermopsis</taxon>
    </lineage>
</organism>
<feature type="modified residue" description="4-aspartylphosphate" evidence="2">
    <location>
        <position position="243"/>
    </location>
</feature>
<dbReference type="PANTHER" id="PTHR44591">
    <property type="entry name" value="STRESS RESPONSE REGULATOR PROTEIN 1"/>
    <property type="match status" value="1"/>
</dbReference>
<dbReference type="InterPro" id="IPR025497">
    <property type="entry name" value="PatA-like_N"/>
</dbReference>
<evidence type="ECO:0000259" key="3">
    <source>
        <dbReference type="PROSITE" id="PS50110"/>
    </source>
</evidence>
<dbReference type="InterPro" id="IPR001789">
    <property type="entry name" value="Sig_transdc_resp-reg_receiver"/>
</dbReference>
<evidence type="ECO:0000313" key="5">
    <source>
        <dbReference type="Proteomes" id="UP000192997"/>
    </source>
</evidence>
<sequence length="311" mass="35627">MSTTIPIIPINRYRFFQKIQPLSILVKIVNNSTSGCLQVFSPSGTWSIYLQEGNLVYASRSENIWEPLYRNLQRLSWQNSNLTGINEKLGDFVEQCVQSQTISHPDYLAICWLVNEKHISLVEAGILIEQLALEFLESFFQIDQGSYEFIPQSFLDPLPKFCHLNVNSLVQKYKSEIHFSPEESALDPQNLSPTYTIACASQNIVLLNHIRRLLNQTIFNIIDITDLDVMEVYVIRPDMIILDVTMPKLSSYDIGLLLRKQFSLKDIPIILITKKNNLTNKIITRLVGATACLGKPFNQDELMKVIFENIN</sequence>
<evidence type="ECO:0000256" key="2">
    <source>
        <dbReference type="PROSITE-ProRule" id="PRU00169"/>
    </source>
</evidence>
<dbReference type="Proteomes" id="UP000192997">
    <property type="component" value="Unassembled WGS sequence"/>
</dbReference>
<dbReference type="GO" id="GO:0000160">
    <property type="term" value="P:phosphorelay signal transduction system"/>
    <property type="evidence" value="ECO:0007669"/>
    <property type="project" value="InterPro"/>
</dbReference>
<gene>
    <name evidence="4" type="ORF">B7O87_06870</name>
</gene>
<dbReference type="InterPro" id="IPR050595">
    <property type="entry name" value="Bact_response_regulator"/>
</dbReference>
<dbReference type="Pfam" id="PF00072">
    <property type="entry name" value="Response_reg"/>
    <property type="match status" value="1"/>
</dbReference>
<dbReference type="Pfam" id="PF14332">
    <property type="entry name" value="DUF4388"/>
    <property type="match status" value="1"/>
</dbReference>
<keyword evidence="1 2" id="KW-0597">Phosphoprotein</keyword>
<feature type="domain" description="Response regulatory" evidence="3">
    <location>
        <begin position="196"/>
        <end position="310"/>
    </location>
</feature>
<dbReference type="PANTHER" id="PTHR44591:SF3">
    <property type="entry name" value="RESPONSE REGULATORY DOMAIN-CONTAINING PROTEIN"/>
    <property type="match status" value="1"/>
</dbReference>
<dbReference type="RefSeq" id="WP_071249519.1">
    <property type="nucleotide sequence ID" value="NZ_NBYN01000037.1"/>
</dbReference>
<evidence type="ECO:0000256" key="1">
    <source>
        <dbReference type="ARBA" id="ARBA00022553"/>
    </source>
</evidence>
<dbReference type="EMBL" id="NBYN01000037">
    <property type="protein sequence ID" value="OSO92044.1"/>
    <property type="molecule type" value="Genomic_DNA"/>
</dbReference>
<accession>A0A1X4G7Y7</accession>
<dbReference type="SMART" id="SM00448">
    <property type="entry name" value="REC"/>
    <property type="match status" value="1"/>
</dbReference>
<protein>
    <recommendedName>
        <fullName evidence="3">Response regulatory domain-containing protein</fullName>
    </recommendedName>
</protein>
<reference evidence="5" key="1">
    <citation type="submission" date="2017-04" db="EMBL/GenBank/DDBJ databases">
        <authorList>
            <person name="Abreu V.A."/>
            <person name="Popin R.V."/>
            <person name="Rigonato J."/>
            <person name="Andreote A.P."/>
            <person name="Schaker P.C."/>
            <person name="Hoff-Risseti C."/>
            <person name="Alvarenga D.O."/>
            <person name="Varani A.M."/>
            <person name="Fiore M.F."/>
        </authorList>
    </citation>
    <scope>NUCLEOTIDE SEQUENCE [LARGE SCALE GENOMIC DNA]</scope>
    <source>
        <strain evidence="5">CENA303</strain>
    </source>
</reference>
<evidence type="ECO:0000313" key="4">
    <source>
        <dbReference type="EMBL" id="OSO92044.1"/>
    </source>
</evidence>
<dbReference type="SUPFAM" id="SSF52172">
    <property type="entry name" value="CheY-like"/>
    <property type="match status" value="1"/>
</dbReference>
<dbReference type="InterPro" id="IPR011006">
    <property type="entry name" value="CheY-like_superfamily"/>
</dbReference>